<dbReference type="InterPro" id="IPR050390">
    <property type="entry name" value="C5-Methyltransferase"/>
</dbReference>
<sequence length="219" mass="24612">MECHEQNIQLSTNHSLFFVFVSQVIKDVGDVHDKRHNSLKNQNLPAYNSIEAVSILSTANLLENMPSSETYNAELAVLDLYCGCGGMSTGLCLGAKLSCVNLVTRWALDSDKSACESLKLNHPETQVRNEAAEDFLELLKEWEKLCRRYTVNDVERTHPLRSKTSKIPKNSNEIATDEYEVSRIVDICYGDPNKTGKHGVNFKVKDIPLRCLMTMSARS</sequence>
<dbReference type="SUPFAM" id="SSF53335">
    <property type="entry name" value="S-adenosyl-L-methionine-dependent methyltransferases"/>
    <property type="match status" value="1"/>
</dbReference>
<dbReference type="GO" id="GO:0003886">
    <property type="term" value="F:DNA (cytosine-5-)-methyltransferase activity"/>
    <property type="evidence" value="ECO:0007669"/>
    <property type="project" value="TreeGrafter"/>
</dbReference>
<protein>
    <submittedName>
        <fullName evidence="1">Uncharacterized protein</fullName>
    </submittedName>
</protein>
<dbReference type="EMBL" id="CAEKDK010000005">
    <property type="protein sequence ID" value="CAB4279036.1"/>
    <property type="molecule type" value="Genomic_DNA"/>
</dbReference>
<dbReference type="PANTHER" id="PTHR10629">
    <property type="entry name" value="CYTOSINE-SPECIFIC METHYLTRANSFERASE"/>
    <property type="match status" value="1"/>
</dbReference>
<gene>
    <name evidence="1" type="ORF">CURHAP_LOCUS31064</name>
</gene>
<dbReference type="Proteomes" id="UP000507222">
    <property type="component" value="Unassembled WGS sequence"/>
</dbReference>
<name>A0A6J5UR07_PRUAR</name>
<evidence type="ECO:0000313" key="2">
    <source>
        <dbReference type="Proteomes" id="UP000507222"/>
    </source>
</evidence>
<dbReference type="GO" id="GO:0003677">
    <property type="term" value="F:DNA binding"/>
    <property type="evidence" value="ECO:0007669"/>
    <property type="project" value="TreeGrafter"/>
</dbReference>
<proteinExistence type="predicted"/>
<reference evidence="1 2" key="1">
    <citation type="submission" date="2020-05" db="EMBL/GenBank/DDBJ databases">
        <authorList>
            <person name="Campoy J."/>
            <person name="Schneeberger K."/>
            <person name="Spophaly S."/>
        </authorList>
    </citation>
    <scope>NUCLEOTIDE SEQUENCE [LARGE SCALE GENOMIC DNA]</scope>
    <source>
        <strain evidence="1">PruArmRojPasFocal</strain>
    </source>
</reference>
<dbReference type="PANTHER" id="PTHR10629:SF34">
    <property type="entry name" value="DNA (CYTOSINE-5)-METHYLTRANSFERASE CMT2"/>
    <property type="match status" value="1"/>
</dbReference>
<accession>A0A6J5UR07</accession>
<evidence type="ECO:0000313" key="1">
    <source>
        <dbReference type="EMBL" id="CAB4279036.1"/>
    </source>
</evidence>
<dbReference type="GO" id="GO:0005634">
    <property type="term" value="C:nucleus"/>
    <property type="evidence" value="ECO:0007669"/>
    <property type="project" value="TreeGrafter"/>
</dbReference>
<dbReference type="GO" id="GO:0044027">
    <property type="term" value="P:negative regulation of gene expression via chromosomal CpG island methylation"/>
    <property type="evidence" value="ECO:0007669"/>
    <property type="project" value="TreeGrafter"/>
</dbReference>
<dbReference type="InterPro" id="IPR029063">
    <property type="entry name" value="SAM-dependent_MTases_sf"/>
</dbReference>
<organism evidence="1 2">
    <name type="scientific">Prunus armeniaca</name>
    <name type="common">Apricot</name>
    <name type="synonym">Armeniaca vulgaris</name>
    <dbReference type="NCBI Taxonomy" id="36596"/>
    <lineage>
        <taxon>Eukaryota</taxon>
        <taxon>Viridiplantae</taxon>
        <taxon>Streptophyta</taxon>
        <taxon>Embryophyta</taxon>
        <taxon>Tracheophyta</taxon>
        <taxon>Spermatophyta</taxon>
        <taxon>Magnoliopsida</taxon>
        <taxon>eudicotyledons</taxon>
        <taxon>Gunneridae</taxon>
        <taxon>Pentapetalae</taxon>
        <taxon>rosids</taxon>
        <taxon>fabids</taxon>
        <taxon>Rosales</taxon>
        <taxon>Rosaceae</taxon>
        <taxon>Amygdaloideae</taxon>
        <taxon>Amygdaleae</taxon>
        <taxon>Prunus</taxon>
    </lineage>
</organism>
<dbReference type="AlphaFoldDB" id="A0A6J5UR07"/>
<dbReference type="Gene3D" id="3.40.50.150">
    <property type="entry name" value="Vaccinia Virus protein VP39"/>
    <property type="match status" value="1"/>
</dbReference>